<dbReference type="InterPro" id="IPR003615">
    <property type="entry name" value="HNH_nuc"/>
</dbReference>
<feature type="region of interest" description="Disordered" evidence="1">
    <location>
        <begin position="323"/>
        <end position="371"/>
    </location>
</feature>
<name>A0ABT9NFC7_9ACTO</name>
<dbReference type="Gene3D" id="1.10.30.50">
    <property type="match status" value="1"/>
</dbReference>
<evidence type="ECO:0000313" key="4">
    <source>
        <dbReference type="Proteomes" id="UP001243212"/>
    </source>
</evidence>
<dbReference type="RefSeq" id="WP_307682321.1">
    <property type="nucleotide sequence ID" value="NZ_JAUSQX010000001.1"/>
</dbReference>
<protein>
    <recommendedName>
        <fullName evidence="2">HNH nuclease domain-containing protein</fullName>
    </recommendedName>
</protein>
<accession>A0ABT9NFC7</accession>
<dbReference type="Proteomes" id="UP001243212">
    <property type="component" value="Unassembled WGS sequence"/>
</dbReference>
<dbReference type="EMBL" id="JAUSQX010000001">
    <property type="protein sequence ID" value="MDP9806077.1"/>
    <property type="molecule type" value="Genomic_DNA"/>
</dbReference>
<organism evidence="3 4">
    <name type="scientific">Trueperella bonasi</name>
    <dbReference type="NCBI Taxonomy" id="312286"/>
    <lineage>
        <taxon>Bacteria</taxon>
        <taxon>Bacillati</taxon>
        <taxon>Actinomycetota</taxon>
        <taxon>Actinomycetes</taxon>
        <taxon>Actinomycetales</taxon>
        <taxon>Actinomycetaceae</taxon>
        <taxon>Trueperella</taxon>
    </lineage>
</organism>
<evidence type="ECO:0000259" key="2">
    <source>
        <dbReference type="SMART" id="SM00507"/>
    </source>
</evidence>
<keyword evidence="4" id="KW-1185">Reference proteome</keyword>
<feature type="compositionally biased region" description="Basic and acidic residues" evidence="1">
    <location>
        <begin position="361"/>
        <end position="371"/>
    </location>
</feature>
<sequence>MEGEAALLEAALTMNVERFRRRVKAWAITFTLVAQEREAVKEARKQVLNLFEKDEGWMLNGFLTDKNGEMVNKMLNAAMGRKALGATGEYNERRAGAFINIFTKVTQYADTQPSARMVPHVSVLTDLSMLAVAGLRAREAGDAATVGADAAVDATGGEYSAGAGSMAGSEDAQLGKLKAVIPAGIASSHFEGLEPAALENGRPLTPSQLQTILCDSEIARIVLGPKSAELDVGRSSRTCTPKQARAVIARDRTCRYPGCDQLYQSSHIHHVQHWRDGGRTDIDNLIMLCWYHHEKVHAENITIKHYEGGWVFIDKNGICIRDPLDRRPPPDGRELSGRRKLPDRREESGYQELSDQGILLDPEKIHRERAG</sequence>
<proteinExistence type="predicted"/>
<evidence type="ECO:0000256" key="1">
    <source>
        <dbReference type="SAM" id="MobiDB-lite"/>
    </source>
</evidence>
<dbReference type="Pfam" id="PF01844">
    <property type="entry name" value="HNH"/>
    <property type="match status" value="1"/>
</dbReference>
<evidence type="ECO:0000313" key="3">
    <source>
        <dbReference type="EMBL" id="MDP9806077.1"/>
    </source>
</evidence>
<dbReference type="SMART" id="SM00507">
    <property type="entry name" value="HNHc"/>
    <property type="match status" value="1"/>
</dbReference>
<gene>
    <name evidence="3" type="ORF">J2S70_000659</name>
</gene>
<comment type="caution">
    <text evidence="3">The sequence shown here is derived from an EMBL/GenBank/DDBJ whole genome shotgun (WGS) entry which is preliminary data.</text>
</comment>
<feature type="domain" description="HNH nuclease" evidence="2">
    <location>
        <begin position="242"/>
        <end position="294"/>
    </location>
</feature>
<dbReference type="InterPro" id="IPR002711">
    <property type="entry name" value="HNH"/>
</dbReference>
<reference evidence="3 4" key="1">
    <citation type="submission" date="2023-07" db="EMBL/GenBank/DDBJ databases">
        <title>Sequencing the genomes of 1000 actinobacteria strains.</title>
        <authorList>
            <person name="Klenk H.-P."/>
        </authorList>
    </citation>
    <scope>NUCLEOTIDE SEQUENCE [LARGE SCALE GENOMIC DNA]</scope>
    <source>
        <strain evidence="3 4">DSM 17163</strain>
    </source>
</reference>
<feature type="compositionally biased region" description="Basic and acidic residues" evidence="1">
    <location>
        <begin position="323"/>
        <end position="337"/>
    </location>
</feature>
<dbReference type="CDD" id="cd00085">
    <property type="entry name" value="HNHc"/>
    <property type="match status" value="1"/>
</dbReference>